<dbReference type="InterPro" id="IPR050951">
    <property type="entry name" value="Retrovirus_Pol_polyprotein"/>
</dbReference>
<comment type="caution">
    <text evidence="1">The sequence shown here is derived from an EMBL/GenBank/DDBJ whole genome shotgun (WGS) entry which is preliminary data.</text>
</comment>
<accession>A0AAV7VGA1</accession>
<dbReference type="PANTHER" id="PTHR37984:SF9">
    <property type="entry name" value="INTEGRASE CATALYTIC DOMAIN-CONTAINING PROTEIN"/>
    <property type="match status" value="1"/>
</dbReference>
<dbReference type="Gene3D" id="4.10.60.10">
    <property type="entry name" value="Zinc finger, CCHC-type"/>
    <property type="match status" value="1"/>
</dbReference>
<organism evidence="1 2">
    <name type="scientific">Pleurodeles waltl</name>
    <name type="common">Iberian ribbed newt</name>
    <dbReference type="NCBI Taxonomy" id="8319"/>
    <lineage>
        <taxon>Eukaryota</taxon>
        <taxon>Metazoa</taxon>
        <taxon>Chordata</taxon>
        <taxon>Craniata</taxon>
        <taxon>Vertebrata</taxon>
        <taxon>Euteleostomi</taxon>
        <taxon>Amphibia</taxon>
        <taxon>Batrachia</taxon>
        <taxon>Caudata</taxon>
        <taxon>Salamandroidea</taxon>
        <taxon>Salamandridae</taxon>
        <taxon>Pleurodelinae</taxon>
        <taxon>Pleurodeles</taxon>
    </lineage>
</organism>
<dbReference type="EMBL" id="JANPWB010000003">
    <property type="protein sequence ID" value="KAJ1199044.1"/>
    <property type="molecule type" value="Genomic_DNA"/>
</dbReference>
<dbReference type="AlphaFoldDB" id="A0AAV7VGA1"/>
<dbReference type="InterPro" id="IPR036875">
    <property type="entry name" value="Znf_CCHC_sf"/>
</dbReference>
<dbReference type="Proteomes" id="UP001066276">
    <property type="component" value="Chromosome 2_1"/>
</dbReference>
<dbReference type="PANTHER" id="PTHR37984">
    <property type="entry name" value="PROTEIN CBG26694"/>
    <property type="match status" value="1"/>
</dbReference>
<dbReference type="SUPFAM" id="SSF57756">
    <property type="entry name" value="Retrovirus zinc finger-like domains"/>
    <property type="match status" value="1"/>
</dbReference>
<proteinExistence type="predicted"/>
<reference evidence="1" key="1">
    <citation type="journal article" date="2022" name="bioRxiv">
        <title>Sequencing and chromosome-scale assembly of the giantPleurodeles waltlgenome.</title>
        <authorList>
            <person name="Brown T."/>
            <person name="Elewa A."/>
            <person name="Iarovenko S."/>
            <person name="Subramanian E."/>
            <person name="Araus A.J."/>
            <person name="Petzold A."/>
            <person name="Susuki M."/>
            <person name="Suzuki K.-i.T."/>
            <person name="Hayashi T."/>
            <person name="Toyoda A."/>
            <person name="Oliveira C."/>
            <person name="Osipova E."/>
            <person name="Leigh N.D."/>
            <person name="Simon A."/>
            <person name="Yun M.H."/>
        </authorList>
    </citation>
    <scope>NUCLEOTIDE SEQUENCE</scope>
    <source>
        <strain evidence="1">20211129_DDA</strain>
        <tissue evidence="1">Liver</tissue>
    </source>
</reference>
<dbReference type="GO" id="GO:0008270">
    <property type="term" value="F:zinc ion binding"/>
    <property type="evidence" value="ECO:0007669"/>
    <property type="project" value="InterPro"/>
</dbReference>
<protein>
    <recommendedName>
        <fullName evidence="3">CCHC-type domain-containing protein</fullName>
    </recommendedName>
</protein>
<sequence>MSASPPFLATPGKPPIPWKQWKKIFNTYMLAIGGDRYDPLRRQASLLHHLGIEGRRIYEDLPKVSLGMGDGQPTNVFDMSMQMLDIQFMPKTNLVLECHTFFSRVQRVDEDFVSYIVSLKGLTLSCRFEQLSEIRDPIVRCTYDKKIREKLLMKDPNLEEAIQIPKRMEHTAIWLQEMDGKEAKQGIVAQIRRKNEPHTSMEWNKVTKNNEGVKGNGGKKQKKYGWREIKCYCCDAPGHIASGKTCVARNVIYRNCGKRGHFAKVCKFKSNVDSKTIQEIQDVCESVEEIILTVNEGLGHQNIGDENSHVESSIQQAKMENTDVLEKPHAQVLLKNISVKLLVDFGSLFTFISKKVYEAEWTSSMNESLMEPDIKAVEYAGKRIKMIELVRGKKNEVADYLSRMPINVDEIVEEGMESIIGTVLSELAITVQEWESVKANDSVMQNVEDKVINGWRNEDEQSDDLAGHFRVRDQLSMQNFALLFSCKTFKIHG</sequence>
<dbReference type="GO" id="GO:0003676">
    <property type="term" value="F:nucleic acid binding"/>
    <property type="evidence" value="ECO:0007669"/>
    <property type="project" value="InterPro"/>
</dbReference>
<keyword evidence="2" id="KW-1185">Reference proteome</keyword>
<evidence type="ECO:0008006" key="3">
    <source>
        <dbReference type="Google" id="ProtNLM"/>
    </source>
</evidence>
<gene>
    <name evidence="1" type="ORF">NDU88_002882</name>
</gene>
<evidence type="ECO:0000313" key="2">
    <source>
        <dbReference type="Proteomes" id="UP001066276"/>
    </source>
</evidence>
<evidence type="ECO:0000313" key="1">
    <source>
        <dbReference type="EMBL" id="KAJ1199044.1"/>
    </source>
</evidence>
<name>A0AAV7VGA1_PLEWA</name>